<dbReference type="InterPro" id="IPR029063">
    <property type="entry name" value="SAM-dependent_MTases_sf"/>
</dbReference>
<dbReference type="PANTHER" id="PTHR43861">
    <property type="entry name" value="TRANS-ACONITATE 2-METHYLTRANSFERASE-RELATED"/>
    <property type="match status" value="1"/>
</dbReference>
<dbReference type="InterPro" id="IPR038576">
    <property type="entry name" value="Methyltransf_Zn-bd_dom_put_sf"/>
</dbReference>
<dbReference type="EMBL" id="BDFD01000004">
    <property type="protein sequence ID" value="GAV19738.1"/>
    <property type="molecule type" value="Genomic_DNA"/>
</dbReference>
<dbReference type="PANTHER" id="PTHR43861:SF5">
    <property type="entry name" value="BLL5978 PROTEIN"/>
    <property type="match status" value="1"/>
</dbReference>
<dbReference type="Proteomes" id="UP000231632">
    <property type="component" value="Unassembled WGS sequence"/>
</dbReference>
<dbReference type="OrthoDB" id="9815644at2"/>
<evidence type="ECO:0000313" key="3">
    <source>
        <dbReference type="EMBL" id="GAV19738.1"/>
    </source>
</evidence>
<sequence>MNCRHCGKALQHKFLDLGFAPPSNAYLNQKDLHAPELYFPLKLHVCDRCWLVQTEDYSRSDELFTSDYAYFSSTSSGWMKHARNYCDMITDRLQLGDDSFVIEVASNDGYLLRNFVEIGISCLGIEPTDSTAEAAEALGVPVRREFFGQSLAAQLVSEGRQADLILGNNVYAHVPDINDFTKGLKAALKPAGTITLEFPHLLNLIQLNQFDTVYHEHYSYLSLYTVQQVFAAAGLMVYDVEQLPTHGGSLRVYGCHVGSGKTASDAVVRIINVEGAAGLRDLSVYQTFQKHADKVKNDLLDFLLEQQRAGKSVAAYGAAAKGNTLLNYAGVKPDLLSFVCDAATAKQNKFMPGSHIPIMAPDEIAKQKPDFVVILPWNIADEVMMRNACIRDWGGQFVVAVPELKLI</sequence>
<keyword evidence="4" id="KW-1185">Reference proteome</keyword>
<evidence type="ECO:0000259" key="1">
    <source>
        <dbReference type="Pfam" id="PF08421"/>
    </source>
</evidence>
<organism evidence="3 4">
    <name type="scientific">Mariprofundus micogutta</name>
    <dbReference type="NCBI Taxonomy" id="1921010"/>
    <lineage>
        <taxon>Bacteria</taxon>
        <taxon>Pseudomonadati</taxon>
        <taxon>Pseudomonadota</taxon>
        <taxon>Candidatius Mariprofundia</taxon>
        <taxon>Mariprofundales</taxon>
        <taxon>Mariprofundaceae</taxon>
        <taxon>Mariprofundus</taxon>
    </lineage>
</organism>
<dbReference type="SUPFAM" id="SSF53335">
    <property type="entry name" value="S-adenosyl-L-methionine-dependent methyltransferases"/>
    <property type="match status" value="1"/>
</dbReference>
<dbReference type="Gene3D" id="6.10.250.3100">
    <property type="match status" value="1"/>
</dbReference>
<gene>
    <name evidence="3" type="ORF">MMIC_P0695</name>
</gene>
<feature type="domain" description="C-methyltransferase" evidence="2">
    <location>
        <begin position="244"/>
        <end position="402"/>
    </location>
</feature>
<name>A0A1L8CLE5_9PROT</name>
<accession>A0A1L8CLE5</accession>
<protein>
    <recommendedName>
        <fullName evidence="5">SAM-dependent methyltransferase</fullName>
    </recommendedName>
</protein>
<dbReference type="Gene3D" id="3.40.50.150">
    <property type="entry name" value="Vaccinia Virus protein VP39"/>
    <property type="match status" value="1"/>
</dbReference>
<evidence type="ECO:0000313" key="4">
    <source>
        <dbReference type="Proteomes" id="UP000231632"/>
    </source>
</evidence>
<proteinExistence type="predicted"/>
<reference evidence="3 4" key="1">
    <citation type="journal article" date="2017" name="Arch. Microbiol.">
        <title>Mariprofundus micogutta sp. nov., a novel iron-oxidizing zetaproteobacterium isolated from a deep-sea hydrothermal field at the Bayonnaise knoll of the Izu-Ogasawara arc, and a description of Mariprofundales ord. nov. and Zetaproteobacteria classis nov.</title>
        <authorList>
            <person name="Makita H."/>
            <person name="Tanaka E."/>
            <person name="Mitsunobu S."/>
            <person name="Miyazaki M."/>
            <person name="Nunoura T."/>
            <person name="Uematsu K."/>
            <person name="Takaki Y."/>
            <person name="Nishi S."/>
            <person name="Shimamura S."/>
            <person name="Takai K."/>
        </authorList>
    </citation>
    <scope>NUCLEOTIDE SEQUENCE [LARGE SCALE GENOMIC DNA]</scope>
    <source>
        <strain evidence="3 4">ET2</strain>
    </source>
</reference>
<dbReference type="Pfam" id="PF13489">
    <property type="entry name" value="Methyltransf_23"/>
    <property type="match status" value="1"/>
</dbReference>
<comment type="caution">
    <text evidence="3">The sequence shown here is derived from an EMBL/GenBank/DDBJ whole genome shotgun (WGS) entry which is preliminary data.</text>
</comment>
<evidence type="ECO:0000259" key="2">
    <source>
        <dbReference type="Pfam" id="PF08484"/>
    </source>
</evidence>
<dbReference type="Pfam" id="PF08484">
    <property type="entry name" value="Methyltransf_14"/>
    <property type="match status" value="1"/>
</dbReference>
<dbReference type="InterPro" id="IPR013630">
    <property type="entry name" value="Methyltransf_Zn-bd_dom_put"/>
</dbReference>
<dbReference type="Gene3D" id="6.20.50.110">
    <property type="entry name" value="Methyltransferase, zinc-binding domain"/>
    <property type="match status" value="1"/>
</dbReference>
<dbReference type="STRING" id="1921010.MMIC_P0695"/>
<dbReference type="Gene3D" id="3.40.50.720">
    <property type="entry name" value="NAD(P)-binding Rossmann-like Domain"/>
    <property type="match status" value="1"/>
</dbReference>
<dbReference type="InterPro" id="IPR013691">
    <property type="entry name" value="MeTrfase_14"/>
</dbReference>
<evidence type="ECO:0008006" key="5">
    <source>
        <dbReference type="Google" id="ProtNLM"/>
    </source>
</evidence>
<dbReference type="CDD" id="cd02440">
    <property type="entry name" value="AdoMet_MTases"/>
    <property type="match status" value="1"/>
</dbReference>
<feature type="domain" description="Methyltransferase putative zinc binding" evidence="1">
    <location>
        <begin position="3"/>
        <end position="64"/>
    </location>
</feature>
<dbReference type="RefSeq" id="WP_072659070.1">
    <property type="nucleotide sequence ID" value="NZ_BDFD01000004.1"/>
</dbReference>
<dbReference type="AlphaFoldDB" id="A0A1L8CLE5"/>
<dbReference type="Pfam" id="PF08421">
    <property type="entry name" value="Methyltransf_13"/>
    <property type="match status" value="1"/>
</dbReference>